<protein>
    <submittedName>
        <fullName evidence="2">Uncharacterized protein</fullName>
    </submittedName>
</protein>
<dbReference type="AlphaFoldDB" id="A0A8U0IHP5"/>
<dbReference type="GeneID" id="72191619"/>
<dbReference type="EMBL" id="CP096658">
    <property type="protein sequence ID" value="UPW00225.1"/>
    <property type="molecule type" value="Genomic_DNA"/>
</dbReference>
<dbReference type="RefSeq" id="WP_248654639.1">
    <property type="nucleotide sequence ID" value="NZ_CP096658.1"/>
</dbReference>
<proteinExistence type="predicted"/>
<accession>A0A8U0IHP5</accession>
<keyword evidence="1" id="KW-0472">Membrane</keyword>
<feature type="transmembrane region" description="Helical" evidence="1">
    <location>
        <begin position="137"/>
        <end position="156"/>
    </location>
</feature>
<evidence type="ECO:0000256" key="1">
    <source>
        <dbReference type="SAM" id="Phobius"/>
    </source>
</evidence>
<gene>
    <name evidence="2" type="ORF">M0R88_17150</name>
</gene>
<evidence type="ECO:0000313" key="3">
    <source>
        <dbReference type="Proteomes" id="UP000830434"/>
    </source>
</evidence>
<keyword evidence="3" id="KW-1185">Reference proteome</keyword>
<dbReference type="KEGG" id="haxz:M0R88_17150"/>
<feature type="transmembrane region" description="Helical" evidence="1">
    <location>
        <begin position="80"/>
        <end position="100"/>
    </location>
</feature>
<evidence type="ECO:0000313" key="2">
    <source>
        <dbReference type="EMBL" id="UPW00225.1"/>
    </source>
</evidence>
<keyword evidence="1" id="KW-1133">Transmembrane helix</keyword>
<keyword evidence="1" id="KW-0812">Transmembrane</keyword>
<name>A0A8U0IHP5_9EURY</name>
<reference evidence="2" key="1">
    <citation type="submission" date="2022-04" db="EMBL/GenBank/DDBJ databases">
        <title>Diverse halophilic archaea isolated from saline environments.</title>
        <authorList>
            <person name="Cui H.-L."/>
        </authorList>
    </citation>
    <scope>NUCLEOTIDE SEQUENCE</scope>
    <source>
        <strain evidence="2">XZYJT40</strain>
    </source>
</reference>
<dbReference type="Proteomes" id="UP000830434">
    <property type="component" value="Chromosome"/>
</dbReference>
<sequence>MPGSPDPVLGSDALTLAVACALAALVAAAPYGFRGSLPRPAVLAVGGGAVYACLCLAVWALARLVTVGLPAAAVERPATLAVVLLLNGFVIALQVAIPYYAYARWRFVAPLAGAFAATVAVLVLFLNVNGETDPVGLYPFVFGPPLVVAICVLALAEGAVRRVLLAG</sequence>
<organism evidence="2 3">
    <name type="scientific">Halorussus gelatinilyticus</name>
    <dbReference type="NCBI Taxonomy" id="2937524"/>
    <lineage>
        <taxon>Archaea</taxon>
        <taxon>Methanobacteriati</taxon>
        <taxon>Methanobacteriota</taxon>
        <taxon>Stenosarchaea group</taxon>
        <taxon>Halobacteria</taxon>
        <taxon>Halobacteriales</taxon>
        <taxon>Haladaptataceae</taxon>
        <taxon>Halorussus</taxon>
    </lineage>
</organism>
<feature type="transmembrane region" description="Helical" evidence="1">
    <location>
        <begin position="40"/>
        <end position="60"/>
    </location>
</feature>
<feature type="transmembrane region" description="Helical" evidence="1">
    <location>
        <begin position="13"/>
        <end position="33"/>
    </location>
</feature>
<feature type="transmembrane region" description="Helical" evidence="1">
    <location>
        <begin position="107"/>
        <end position="125"/>
    </location>
</feature>